<dbReference type="Proteomes" id="UP000535182">
    <property type="component" value="Unassembled WGS sequence"/>
</dbReference>
<proteinExistence type="predicted"/>
<gene>
    <name evidence="2" type="ORF">HDF14_001233</name>
</gene>
<reference evidence="2 3" key="1">
    <citation type="submission" date="2020-08" db="EMBL/GenBank/DDBJ databases">
        <title>Genomic Encyclopedia of Type Strains, Phase IV (KMG-V): Genome sequencing to study the core and pangenomes of soil and plant-associated prokaryotes.</title>
        <authorList>
            <person name="Whitman W."/>
        </authorList>
    </citation>
    <scope>NUCLEOTIDE SEQUENCE [LARGE SCALE GENOMIC DNA]</scope>
    <source>
        <strain evidence="2 3">X5P2</strain>
    </source>
</reference>
<feature type="transmembrane region" description="Helical" evidence="1">
    <location>
        <begin position="34"/>
        <end position="54"/>
    </location>
</feature>
<sequence length="55" mass="6129">MGPKIRYTATHNSGKQALISSRHFGAFKLQSIAFFWYLYGKQILVTVVPALGMLA</sequence>
<protein>
    <submittedName>
        <fullName evidence="2">Uncharacterized protein</fullName>
    </submittedName>
</protein>
<evidence type="ECO:0000313" key="3">
    <source>
        <dbReference type="Proteomes" id="UP000535182"/>
    </source>
</evidence>
<accession>A0A9X0QC99</accession>
<evidence type="ECO:0000313" key="2">
    <source>
        <dbReference type="EMBL" id="MBB5327628.1"/>
    </source>
</evidence>
<dbReference type="AlphaFoldDB" id="A0A9X0QC99"/>
<name>A0A9X0QC99_9BACT</name>
<keyword evidence="1" id="KW-0472">Membrane</keyword>
<organism evidence="2 3">
    <name type="scientific">Tunturiibacter gelidiferens</name>
    <dbReference type="NCBI Taxonomy" id="3069689"/>
    <lineage>
        <taxon>Bacteria</taxon>
        <taxon>Pseudomonadati</taxon>
        <taxon>Acidobacteriota</taxon>
        <taxon>Terriglobia</taxon>
        <taxon>Terriglobales</taxon>
        <taxon>Acidobacteriaceae</taxon>
        <taxon>Tunturiibacter</taxon>
    </lineage>
</organism>
<keyword evidence="3" id="KW-1185">Reference proteome</keyword>
<keyword evidence="1" id="KW-0812">Transmembrane</keyword>
<comment type="caution">
    <text evidence="2">The sequence shown here is derived from an EMBL/GenBank/DDBJ whole genome shotgun (WGS) entry which is preliminary data.</text>
</comment>
<keyword evidence="1" id="KW-1133">Transmembrane helix</keyword>
<dbReference type="EMBL" id="JACHEB010000002">
    <property type="protein sequence ID" value="MBB5327628.1"/>
    <property type="molecule type" value="Genomic_DNA"/>
</dbReference>
<evidence type="ECO:0000256" key="1">
    <source>
        <dbReference type="SAM" id="Phobius"/>
    </source>
</evidence>